<dbReference type="GO" id="GO:0004674">
    <property type="term" value="F:protein serine/threonine kinase activity"/>
    <property type="evidence" value="ECO:0007669"/>
    <property type="project" value="UniProtKB-KW"/>
</dbReference>
<accession>A0AAP0BS69</accession>
<dbReference type="PANTHER" id="PTHR47985:SF44">
    <property type="entry name" value="SERINE_THREONINE-PROTEIN KINASE PBS1"/>
    <property type="match status" value="1"/>
</dbReference>
<evidence type="ECO:0000256" key="1">
    <source>
        <dbReference type="ARBA" id="ARBA00004370"/>
    </source>
</evidence>
<dbReference type="GO" id="GO:0016020">
    <property type="term" value="C:membrane"/>
    <property type="evidence" value="ECO:0007669"/>
    <property type="project" value="UniProtKB-SubCell"/>
</dbReference>
<dbReference type="SUPFAM" id="SSF56112">
    <property type="entry name" value="Protein kinase-like (PK-like)"/>
    <property type="match status" value="1"/>
</dbReference>
<keyword evidence="5" id="KW-0808">Transferase</keyword>
<comment type="subcellular location">
    <subcellularLocation>
        <location evidence="1">Membrane</location>
    </subcellularLocation>
</comment>
<dbReference type="InterPro" id="IPR000719">
    <property type="entry name" value="Prot_kinase_dom"/>
</dbReference>
<sequence length="198" mass="22423">MTIGNTAAFIRLHENRLLSAVRLAPAVMAINQLDVDGLQGNRQFLAEVVMMLSVLHNPNLVNLIGYCADGDQRLLVYEYMQLGSLDDHLLDLSPEKEPLSWNTRMKIAAGAAKGIEYLHVKASPLDYFSLWLILTFALYFGKKIKHSTVSLQLKVFYFNGIVETVSSTTSCLLDLIEGWNSHSFFRFLEIEVMLRMDH</sequence>
<dbReference type="PROSITE" id="PS50011">
    <property type="entry name" value="PROTEIN_KINASE_DOM"/>
    <property type="match status" value="1"/>
</dbReference>
<dbReference type="AlphaFoldDB" id="A0AAP0BS69"/>
<dbReference type="Gene3D" id="1.10.510.10">
    <property type="entry name" value="Transferase(Phosphotransferase) domain 1"/>
    <property type="match status" value="1"/>
</dbReference>
<dbReference type="InterPro" id="IPR020635">
    <property type="entry name" value="Tyr_kinase_cat_dom"/>
</dbReference>
<evidence type="ECO:0000313" key="6">
    <source>
        <dbReference type="Proteomes" id="UP001418222"/>
    </source>
</evidence>
<dbReference type="GO" id="GO:0004713">
    <property type="term" value="F:protein tyrosine kinase activity"/>
    <property type="evidence" value="ECO:0007669"/>
    <property type="project" value="InterPro"/>
</dbReference>
<evidence type="ECO:0000259" key="4">
    <source>
        <dbReference type="PROSITE" id="PS50011"/>
    </source>
</evidence>
<dbReference type="EMBL" id="JBBWWQ010000004">
    <property type="protein sequence ID" value="KAK8948940.1"/>
    <property type="molecule type" value="Genomic_DNA"/>
</dbReference>
<gene>
    <name evidence="5" type="primary">PBS1</name>
    <name evidence="5" type="ORF">KSP39_PZI006082</name>
</gene>
<feature type="domain" description="Protein kinase" evidence="4">
    <location>
        <begin position="1"/>
        <end position="198"/>
    </location>
</feature>
<dbReference type="InterPro" id="IPR001245">
    <property type="entry name" value="Ser-Thr/Tyr_kinase_cat_dom"/>
</dbReference>
<dbReference type="InterPro" id="IPR011009">
    <property type="entry name" value="Kinase-like_dom_sf"/>
</dbReference>
<evidence type="ECO:0000313" key="5">
    <source>
        <dbReference type="EMBL" id="KAK8948940.1"/>
    </source>
</evidence>
<dbReference type="PANTHER" id="PTHR47985">
    <property type="entry name" value="OS07G0668900 PROTEIN"/>
    <property type="match status" value="1"/>
</dbReference>
<name>A0AAP0BS69_9ASPA</name>
<evidence type="ECO:0000256" key="3">
    <source>
        <dbReference type="ARBA" id="ARBA00023136"/>
    </source>
</evidence>
<comment type="caution">
    <text evidence="5">The sequence shown here is derived from an EMBL/GenBank/DDBJ whole genome shotgun (WGS) entry which is preliminary data.</text>
</comment>
<keyword evidence="3" id="KW-0472">Membrane</keyword>
<keyword evidence="5" id="KW-0418">Kinase</keyword>
<dbReference type="GO" id="GO:0005524">
    <property type="term" value="F:ATP binding"/>
    <property type="evidence" value="ECO:0007669"/>
    <property type="project" value="InterPro"/>
</dbReference>
<dbReference type="Proteomes" id="UP001418222">
    <property type="component" value="Unassembled WGS sequence"/>
</dbReference>
<protein>
    <submittedName>
        <fullName evidence="5">Serine/threonine-protein kinase PBS1</fullName>
    </submittedName>
</protein>
<dbReference type="SMART" id="SM00219">
    <property type="entry name" value="TyrKc"/>
    <property type="match status" value="1"/>
</dbReference>
<evidence type="ECO:0000256" key="2">
    <source>
        <dbReference type="ARBA" id="ARBA00022527"/>
    </source>
</evidence>
<reference evidence="5 6" key="1">
    <citation type="journal article" date="2022" name="Nat. Plants">
        <title>Genomes of leafy and leafless Platanthera orchids illuminate the evolution of mycoheterotrophy.</title>
        <authorList>
            <person name="Li M.H."/>
            <person name="Liu K.W."/>
            <person name="Li Z."/>
            <person name="Lu H.C."/>
            <person name="Ye Q.L."/>
            <person name="Zhang D."/>
            <person name="Wang J.Y."/>
            <person name="Li Y.F."/>
            <person name="Zhong Z.M."/>
            <person name="Liu X."/>
            <person name="Yu X."/>
            <person name="Liu D.K."/>
            <person name="Tu X.D."/>
            <person name="Liu B."/>
            <person name="Hao Y."/>
            <person name="Liao X.Y."/>
            <person name="Jiang Y.T."/>
            <person name="Sun W.H."/>
            <person name="Chen J."/>
            <person name="Chen Y.Q."/>
            <person name="Ai Y."/>
            <person name="Zhai J.W."/>
            <person name="Wu S.S."/>
            <person name="Zhou Z."/>
            <person name="Hsiao Y.Y."/>
            <person name="Wu W.L."/>
            <person name="Chen Y.Y."/>
            <person name="Lin Y.F."/>
            <person name="Hsu J.L."/>
            <person name="Li C.Y."/>
            <person name="Wang Z.W."/>
            <person name="Zhao X."/>
            <person name="Zhong W.Y."/>
            <person name="Ma X.K."/>
            <person name="Ma L."/>
            <person name="Huang J."/>
            <person name="Chen G.Z."/>
            <person name="Huang M.Z."/>
            <person name="Huang L."/>
            <person name="Peng D.H."/>
            <person name="Luo Y.B."/>
            <person name="Zou S.Q."/>
            <person name="Chen S.P."/>
            <person name="Lan S."/>
            <person name="Tsai W.C."/>
            <person name="Van de Peer Y."/>
            <person name="Liu Z.J."/>
        </authorList>
    </citation>
    <scope>NUCLEOTIDE SEQUENCE [LARGE SCALE GENOMIC DNA]</scope>
    <source>
        <strain evidence="5">Lor287</strain>
    </source>
</reference>
<keyword evidence="2" id="KW-0723">Serine/threonine-protein kinase</keyword>
<organism evidence="5 6">
    <name type="scientific">Platanthera zijinensis</name>
    <dbReference type="NCBI Taxonomy" id="2320716"/>
    <lineage>
        <taxon>Eukaryota</taxon>
        <taxon>Viridiplantae</taxon>
        <taxon>Streptophyta</taxon>
        <taxon>Embryophyta</taxon>
        <taxon>Tracheophyta</taxon>
        <taxon>Spermatophyta</taxon>
        <taxon>Magnoliopsida</taxon>
        <taxon>Liliopsida</taxon>
        <taxon>Asparagales</taxon>
        <taxon>Orchidaceae</taxon>
        <taxon>Orchidoideae</taxon>
        <taxon>Orchideae</taxon>
        <taxon>Orchidinae</taxon>
        <taxon>Platanthera</taxon>
    </lineage>
</organism>
<dbReference type="Pfam" id="PF07714">
    <property type="entry name" value="PK_Tyr_Ser-Thr"/>
    <property type="match status" value="1"/>
</dbReference>
<keyword evidence="6" id="KW-1185">Reference proteome</keyword>
<proteinExistence type="predicted"/>